<organism evidence="4 5">
    <name type="scientific">Chloropicon roscoffensis</name>
    <dbReference type="NCBI Taxonomy" id="1461544"/>
    <lineage>
        <taxon>Eukaryota</taxon>
        <taxon>Viridiplantae</taxon>
        <taxon>Chlorophyta</taxon>
        <taxon>Chloropicophyceae</taxon>
        <taxon>Chloropicales</taxon>
        <taxon>Chloropicaceae</taxon>
        <taxon>Chloropicon</taxon>
    </lineage>
</organism>
<sequence>MVGNKRTAFLEFSPSHPCYGVPLVLSGNVLPPPAEAIAQLRAGTFPLAEVDGNVIVPPAEEAKAKKVKKVKPTPDPHADTLSALACLSKPQLIEVLKSVCGTDEEKWKLAAESLPEADLTEVASNLEKLQSSLEKAFPQSKWGSNMRDPFCYRRVSQHVQNLKQAILEPLKVYAPSPKVQLKYLLEVAMPQTCNMPTGWVESKHEKPRLQTAKSLMAAFKKVAKTKKGKQLVALKRDAWNALCDRTKNYGGDIFAEIRTIIEGC</sequence>
<gene>
    <name evidence="4" type="ORF">HKI87_03g23470</name>
</gene>
<dbReference type="InterPro" id="IPR013868">
    <property type="entry name" value="Cut8/Sts1_fam"/>
</dbReference>
<reference evidence="4 5" key="1">
    <citation type="submission" date="2024-03" db="EMBL/GenBank/DDBJ databases">
        <title>Complete genome sequence of the green alga Chloropicon roscoffensis RCC1871.</title>
        <authorList>
            <person name="Lemieux C."/>
            <person name="Pombert J.-F."/>
            <person name="Otis C."/>
            <person name="Turmel M."/>
        </authorList>
    </citation>
    <scope>NUCLEOTIDE SEQUENCE [LARGE SCALE GENOMIC DNA]</scope>
    <source>
        <strain evidence="4 5">RCC1871</strain>
    </source>
</reference>
<protein>
    <submittedName>
        <fullName evidence="4">Nuclear proteasome tether protein Cut8</fullName>
    </submittedName>
</protein>
<comment type="similarity">
    <text evidence="2">Belongs to the cut8/STS1 family.</text>
</comment>
<dbReference type="GO" id="GO:0071630">
    <property type="term" value="P:nuclear protein quality control by the ubiquitin-proteasome system"/>
    <property type="evidence" value="ECO:0007669"/>
    <property type="project" value="InterPro"/>
</dbReference>
<accession>A0AAX4P443</accession>
<evidence type="ECO:0000256" key="1">
    <source>
        <dbReference type="ARBA" id="ARBA00004123"/>
    </source>
</evidence>
<evidence type="ECO:0000256" key="3">
    <source>
        <dbReference type="ARBA" id="ARBA00023242"/>
    </source>
</evidence>
<dbReference type="InterPro" id="IPR038422">
    <property type="entry name" value="Cut8/Sts1_sf"/>
</dbReference>
<keyword evidence="3" id="KW-0539">Nucleus</keyword>
<dbReference type="Gene3D" id="1.20.58.1590">
    <property type="entry name" value="Tethering factor for nuclear proteasome Cut8/Sts1"/>
    <property type="match status" value="1"/>
</dbReference>
<dbReference type="GO" id="GO:0031144">
    <property type="term" value="P:proteasome localization"/>
    <property type="evidence" value="ECO:0007669"/>
    <property type="project" value="InterPro"/>
</dbReference>
<evidence type="ECO:0000313" key="5">
    <source>
        <dbReference type="Proteomes" id="UP001472866"/>
    </source>
</evidence>
<dbReference type="GO" id="GO:0070628">
    <property type="term" value="F:proteasome binding"/>
    <property type="evidence" value="ECO:0007669"/>
    <property type="project" value="TreeGrafter"/>
</dbReference>
<dbReference type="PANTHER" id="PTHR28032:SF1">
    <property type="entry name" value="FI02826P"/>
    <property type="match status" value="1"/>
</dbReference>
<dbReference type="GO" id="GO:0000502">
    <property type="term" value="C:proteasome complex"/>
    <property type="evidence" value="ECO:0007669"/>
    <property type="project" value="UniProtKB-KW"/>
</dbReference>
<evidence type="ECO:0000313" key="4">
    <source>
        <dbReference type="EMBL" id="WZN60813.1"/>
    </source>
</evidence>
<dbReference type="EMBL" id="CP151503">
    <property type="protein sequence ID" value="WZN60813.1"/>
    <property type="molecule type" value="Genomic_DNA"/>
</dbReference>
<dbReference type="AlphaFoldDB" id="A0AAX4P443"/>
<keyword evidence="5" id="KW-1185">Reference proteome</keyword>
<dbReference type="Pfam" id="PF08559">
    <property type="entry name" value="Cut8"/>
    <property type="match status" value="1"/>
</dbReference>
<dbReference type="PANTHER" id="PTHR28032">
    <property type="entry name" value="FI02826P"/>
    <property type="match status" value="1"/>
</dbReference>
<keyword evidence="4" id="KW-0647">Proteasome</keyword>
<evidence type="ECO:0000256" key="2">
    <source>
        <dbReference type="ARBA" id="ARBA00006199"/>
    </source>
</evidence>
<dbReference type="GO" id="GO:0031965">
    <property type="term" value="C:nuclear membrane"/>
    <property type="evidence" value="ECO:0007669"/>
    <property type="project" value="TreeGrafter"/>
</dbReference>
<name>A0AAX4P443_9CHLO</name>
<dbReference type="Proteomes" id="UP001472866">
    <property type="component" value="Chromosome 03"/>
</dbReference>
<proteinExistence type="inferred from homology"/>
<comment type="subcellular location">
    <subcellularLocation>
        <location evidence="1">Nucleus</location>
    </subcellularLocation>
</comment>